<evidence type="ECO:0000313" key="1">
    <source>
        <dbReference type="EMBL" id="CAC5357273.1"/>
    </source>
</evidence>
<dbReference type="OrthoDB" id="61560at2759"/>
<gene>
    <name evidence="1" type="ORF">MCOR_1012</name>
</gene>
<evidence type="ECO:0000313" key="2">
    <source>
        <dbReference type="Proteomes" id="UP000507470"/>
    </source>
</evidence>
<protein>
    <submittedName>
        <fullName evidence="1">Uncharacterized protein</fullName>
    </submittedName>
</protein>
<proteinExistence type="predicted"/>
<dbReference type="Gene3D" id="3.80.10.10">
    <property type="entry name" value="Ribonuclease Inhibitor"/>
    <property type="match status" value="1"/>
</dbReference>
<accession>A0A6J7ZYY6</accession>
<sequence length="183" mass="20751">MRLVYLKLWVILQSKSLRLECGGNSYETGLPEALGNLTKLENLELIEFLIPENLHKTLEKLENLKSLNVWPDTSNQPAAQVNSYTLNTVAKLKSLQQLEWGILSNNNSSIILDGEDMNKQHTQNNQEWIPFLPASDNGYDALSESLTEYISLVNFKEKLTKLLPNTKLNVFSAQTISREEVDS</sequence>
<organism evidence="1 2">
    <name type="scientific">Mytilus coruscus</name>
    <name type="common">Sea mussel</name>
    <dbReference type="NCBI Taxonomy" id="42192"/>
    <lineage>
        <taxon>Eukaryota</taxon>
        <taxon>Metazoa</taxon>
        <taxon>Spiralia</taxon>
        <taxon>Lophotrochozoa</taxon>
        <taxon>Mollusca</taxon>
        <taxon>Bivalvia</taxon>
        <taxon>Autobranchia</taxon>
        <taxon>Pteriomorphia</taxon>
        <taxon>Mytilida</taxon>
        <taxon>Mytiloidea</taxon>
        <taxon>Mytilidae</taxon>
        <taxon>Mytilinae</taxon>
        <taxon>Mytilus</taxon>
    </lineage>
</organism>
<keyword evidence="2" id="KW-1185">Reference proteome</keyword>
<reference evidence="1 2" key="1">
    <citation type="submission" date="2020-06" db="EMBL/GenBank/DDBJ databases">
        <authorList>
            <person name="Li R."/>
            <person name="Bekaert M."/>
        </authorList>
    </citation>
    <scope>NUCLEOTIDE SEQUENCE [LARGE SCALE GENOMIC DNA]</scope>
    <source>
        <strain evidence="2">wild</strain>
    </source>
</reference>
<dbReference type="Proteomes" id="UP000507470">
    <property type="component" value="Unassembled WGS sequence"/>
</dbReference>
<dbReference type="InterPro" id="IPR032675">
    <property type="entry name" value="LRR_dom_sf"/>
</dbReference>
<dbReference type="AlphaFoldDB" id="A0A6J7ZYY6"/>
<dbReference type="EMBL" id="CACVKT020000202">
    <property type="protein sequence ID" value="CAC5357273.1"/>
    <property type="molecule type" value="Genomic_DNA"/>
</dbReference>
<name>A0A6J7ZYY6_MYTCO</name>